<feature type="domain" description="F-box" evidence="2">
    <location>
        <begin position="682"/>
        <end position="720"/>
    </location>
</feature>
<feature type="compositionally biased region" description="Polar residues" evidence="1">
    <location>
        <begin position="621"/>
        <end position="631"/>
    </location>
</feature>
<dbReference type="InterPro" id="IPR001810">
    <property type="entry name" value="F-box_dom"/>
</dbReference>
<dbReference type="InterPro" id="IPR036047">
    <property type="entry name" value="F-box-like_dom_sf"/>
</dbReference>
<reference evidence="3 4" key="1">
    <citation type="journal article" date="2008" name="Nature">
        <title>The genome of the choanoflagellate Monosiga brevicollis and the origin of metazoans.</title>
        <authorList>
            <consortium name="JGI Sequencing"/>
            <person name="King N."/>
            <person name="Westbrook M.J."/>
            <person name="Young S.L."/>
            <person name="Kuo A."/>
            <person name="Abedin M."/>
            <person name="Chapman J."/>
            <person name="Fairclough S."/>
            <person name="Hellsten U."/>
            <person name="Isogai Y."/>
            <person name="Letunic I."/>
            <person name="Marr M."/>
            <person name="Pincus D."/>
            <person name="Putnam N."/>
            <person name="Rokas A."/>
            <person name="Wright K.J."/>
            <person name="Zuzow R."/>
            <person name="Dirks W."/>
            <person name="Good M."/>
            <person name="Goodstein D."/>
            <person name="Lemons D."/>
            <person name="Li W."/>
            <person name="Lyons J.B."/>
            <person name="Morris A."/>
            <person name="Nichols S."/>
            <person name="Richter D.J."/>
            <person name="Salamov A."/>
            <person name="Bork P."/>
            <person name="Lim W.A."/>
            <person name="Manning G."/>
            <person name="Miller W.T."/>
            <person name="McGinnis W."/>
            <person name="Shapiro H."/>
            <person name="Tjian R."/>
            <person name="Grigoriev I.V."/>
            <person name="Rokhsar D."/>
        </authorList>
    </citation>
    <scope>NUCLEOTIDE SEQUENCE [LARGE SCALE GENOMIC DNA]</scope>
    <source>
        <strain evidence="4">MX1 / ATCC 50154</strain>
    </source>
</reference>
<dbReference type="RefSeq" id="XP_001749396.1">
    <property type="nucleotide sequence ID" value="XM_001749344.1"/>
</dbReference>
<keyword evidence="4" id="KW-1185">Reference proteome</keyword>
<evidence type="ECO:0000313" key="4">
    <source>
        <dbReference type="Proteomes" id="UP000001357"/>
    </source>
</evidence>
<gene>
    <name evidence="3" type="ORF">MONBRDRAFT_11527</name>
</gene>
<evidence type="ECO:0000259" key="2">
    <source>
        <dbReference type="PROSITE" id="PS50181"/>
    </source>
</evidence>
<dbReference type="Proteomes" id="UP000001357">
    <property type="component" value="Unassembled WGS sequence"/>
</dbReference>
<dbReference type="AlphaFoldDB" id="A9V9E7"/>
<dbReference type="PANTHER" id="PTHR13318">
    <property type="entry name" value="PARTNER OF PAIRED, ISOFORM B-RELATED"/>
    <property type="match status" value="1"/>
</dbReference>
<dbReference type="GO" id="GO:0019005">
    <property type="term" value="C:SCF ubiquitin ligase complex"/>
    <property type="evidence" value="ECO:0000318"/>
    <property type="project" value="GO_Central"/>
</dbReference>
<dbReference type="GO" id="GO:0031146">
    <property type="term" value="P:SCF-dependent proteasomal ubiquitin-dependent protein catabolic process"/>
    <property type="evidence" value="ECO:0000318"/>
    <property type="project" value="GO_Central"/>
</dbReference>
<feature type="compositionally biased region" description="Basic and acidic residues" evidence="1">
    <location>
        <begin position="475"/>
        <end position="501"/>
    </location>
</feature>
<feature type="compositionally biased region" description="Basic and acidic residues" evidence="1">
    <location>
        <begin position="632"/>
        <end position="642"/>
    </location>
</feature>
<dbReference type="InterPro" id="IPR032675">
    <property type="entry name" value="LRR_dom_sf"/>
</dbReference>
<protein>
    <recommendedName>
        <fullName evidence="2">F-box domain-containing protein</fullName>
    </recommendedName>
</protein>
<accession>A9V9E7</accession>
<dbReference type="SUPFAM" id="SSF52047">
    <property type="entry name" value="RNI-like"/>
    <property type="match status" value="1"/>
</dbReference>
<sequence length="906" mass="97801">MASTSASGVHRYMASLWTTAATRRHGQTQSSSADIGDAEAAHAHMSLPADSASLVSPRQHTFESELARLQGDIAASRQRVQAGAQPVISRRPEIRMEDRSSLAVSPASSRVFPPPPRPQEHGTFQSSSKACKANFETQAAPEALSFIADELERERLELVRARQRLQTTLSHQPTAASVERRQLGSSAPRTQAPLPTDAPRRPLLSRTSRTGREQPDPLLASSLTSTTTSWRHRSTSSRVAWKEPITESAPSLRGTPSPRPTSAQTHGDACTKAVSSNALSAHNSVRFSAIGLRDSSEAVPVDEELIDEEVPVASMHASSSSPRQSVGARPPSSSSVGITHAVSDDTSLLSASTSQALPVPSPAVPAKATTPATVDTASVKPRASTSHSRPRASSSAAATLRGVQDVVRRQKDPPQAWQSANQSVPVERETPILPSKTSLASPTPASLEAAHAPSSERNARLEAAGILVERMQQTPKDKRAAQHESQRRAHENHASRTEPQPRHARTSVLVNFSRANRRESTPSIPQEHRPSARLAGGGPSSGDSQVQSATQPKWLAHGVLPARQPLQDEISQRIALLHASPPNPTSEAEASPSDPNQTPSEKEEFTGWRGAQGPLRRRRSSVTAHQQQSSLLKDRTPREMARNTRAGGTKSSVTPLPCSDPGLAPASSPFDQAKAQAPTRTGLNLLDLPYEVLLRICSWLDRPELLALRATCTRLDQVVQPLLRGGPLKLISRKITPAILSRILERHPSELAFVRCSLPASTETVEFFRAAGSQLHGLELECCYCTWSEVLPTVMMSCQSLEQLNLSWNRAIDDASLECLKKSPAKLYGLRLAGCRGFSVAGLRRLTTESACLSGLRYLDLSHCLHVDDEFARVVANLPRLERLELNGCFKSIVSEVGDSVPSLID</sequence>
<dbReference type="SUPFAM" id="SSF81383">
    <property type="entry name" value="F-box domain"/>
    <property type="match status" value="1"/>
</dbReference>
<dbReference type="CDD" id="cd09917">
    <property type="entry name" value="F-box_SF"/>
    <property type="match status" value="1"/>
</dbReference>
<name>A9V9E7_MONBE</name>
<feature type="region of interest" description="Disordered" evidence="1">
    <location>
        <begin position="95"/>
        <end position="130"/>
    </location>
</feature>
<dbReference type="Gene3D" id="3.80.10.10">
    <property type="entry name" value="Ribonuclease Inhibitor"/>
    <property type="match status" value="1"/>
</dbReference>
<evidence type="ECO:0000313" key="3">
    <source>
        <dbReference type="EMBL" id="EDQ85917.1"/>
    </source>
</evidence>
<feature type="region of interest" description="Disordered" evidence="1">
    <location>
        <begin position="579"/>
        <end position="675"/>
    </location>
</feature>
<organism evidence="3 4">
    <name type="scientific">Monosiga brevicollis</name>
    <name type="common">Choanoflagellate</name>
    <dbReference type="NCBI Taxonomy" id="81824"/>
    <lineage>
        <taxon>Eukaryota</taxon>
        <taxon>Choanoflagellata</taxon>
        <taxon>Craspedida</taxon>
        <taxon>Salpingoecidae</taxon>
        <taxon>Monosiga</taxon>
    </lineage>
</organism>
<feature type="compositionally biased region" description="Low complexity" evidence="1">
    <location>
        <begin position="364"/>
        <end position="399"/>
    </location>
</feature>
<feature type="compositionally biased region" description="Polar residues" evidence="1">
    <location>
        <begin position="435"/>
        <end position="444"/>
    </location>
</feature>
<dbReference type="STRING" id="81824.A9V9E7"/>
<dbReference type="InParanoid" id="A9V9E7"/>
<proteinExistence type="predicted"/>
<dbReference type="PANTHER" id="PTHR13318:SF190">
    <property type="entry name" value="PARTNER OF PAIRED, ISOFORM B"/>
    <property type="match status" value="1"/>
</dbReference>
<dbReference type="EMBL" id="CH991570">
    <property type="protein sequence ID" value="EDQ85917.1"/>
    <property type="molecule type" value="Genomic_DNA"/>
</dbReference>
<feature type="compositionally biased region" description="Basic and acidic residues" evidence="1">
    <location>
        <begin position="516"/>
        <end position="530"/>
    </location>
</feature>
<dbReference type="KEGG" id="mbr:MONBRDRAFT_11527"/>
<dbReference type="PROSITE" id="PS50181">
    <property type="entry name" value="FBOX"/>
    <property type="match status" value="1"/>
</dbReference>
<feature type="compositionally biased region" description="Polar residues" evidence="1">
    <location>
        <begin position="541"/>
        <end position="550"/>
    </location>
</feature>
<feature type="region of interest" description="Disordered" evidence="1">
    <location>
        <begin position="313"/>
        <end position="457"/>
    </location>
</feature>
<feature type="compositionally biased region" description="Low complexity" evidence="1">
    <location>
        <begin position="344"/>
        <end position="354"/>
    </location>
</feature>
<dbReference type="GeneID" id="5894624"/>
<dbReference type="Pfam" id="PF12937">
    <property type="entry name" value="F-box-like"/>
    <property type="match status" value="1"/>
</dbReference>
<evidence type="ECO:0000256" key="1">
    <source>
        <dbReference type="SAM" id="MobiDB-lite"/>
    </source>
</evidence>
<feature type="region of interest" description="Disordered" evidence="1">
    <location>
        <begin position="472"/>
        <end position="550"/>
    </location>
</feature>
<feature type="compositionally biased region" description="Polar residues" evidence="1">
    <location>
        <begin position="585"/>
        <end position="599"/>
    </location>
</feature>
<feature type="region of interest" description="Disordered" evidence="1">
    <location>
        <begin position="167"/>
        <end position="269"/>
    </location>
</feature>